<dbReference type="PRINTS" id="PR00604">
    <property type="entry name" value="CYTCHRMECIAB"/>
</dbReference>
<gene>
    <name evidence="9" type="ordered locus">Caul_0414</name>
</gene>
<evidence type="ECO:0000256" key="6">
    <source>
        <dbReference type="PROSITE-ProRule" id="PRU00433"/>
    </source>
</evidence>
<evidence type="ECO:0000259" key="8">
    <source>
        <dbReference type="PROSITE" id="PS51007"/>
    </source>
</evidence>
<evidence type="ECO:0000256" key="4">
    <source>
        <dbReference type="ARBA" id="ARBA00022982"/>
    </source>
</evidence>
<evidence type="ECO:0000256" key="5">
    <source>
        <dbReference type="ARBA" id="ARBA00023004"/>
    </source>
</evidence>
<dbReference type="InterPro" id="IPR036909">
    <property type="entry name" value="Cyt_c-like_dom_sf"/>
</dbReference>
<evidence type="ECO:0000313" key="9">
    <source>
        <dbReference type="EMBL" id="ABZ69551.1"/>
    </source>
</evidence>
<dbReference type="OrthoDB" id="9805828at2"/>
<keyword evidence="4" id="KW-0249">Electron transport</keyword>
<dbReference type="InterPro" id="IPR009056">
    <property type="entry name" value="Cyt_c-like_dom"/>
</dbReference>
<organism evidence="9">
    <name type="scientific">Caulobacter sp. (strain K31)</name>
    <dbReference type="NCBI Taxonomy" id="366602"/>
    <lineage>
        <taxon>Bacteria</taxon>
        <taxon>Pseudomonadati</taxon>
        <taxon>Pseudomonadota</taxon>
        <taxon>Alphaproteobacteria</taxon>
        <taxon>Caulobacterales</taxon>
        <taxon>Caulobacteraceae</taxon>
        <taxon>Caulobacter</taxon>
    </lineage>
</organism>
<evidence type="ECO:0000256" key="1">
    <source>
        <dbReference type="ARBA" id="ARBA00022448"/>
    </source>
</evidence>
<feature type="domain" description="Cytochrome c" evidence="8">
    <location>
        <begin position="24"/>
        <end position="122"/>
    </location>
</feature>
<dbReference type="Gene3D" id="1.10.760.10">
    <property type="entry name" value="Cytochrome c-like domain"/>
    <property type="match status" value="1"/>
</dbReference>
<feature type="signal peptide" evidence="7">
    <location>
        <begin position="1"/>
        <end position="22"/>
    </location>
</feature>
<evidence type="ECO:0000256" key="7">
    <source>
        <dbReference type="SAM" id="SignalP"/>
    </source>
</evidence>
<evidence type="ECO:0000256" key="2">
    <source>
        <dbReference type="ARBA" id="ARBA00022617"/>
    </source>
</evidence>
<proteinExistence type="predicted"/>
<keyword evidence="7" id="KW-0732">Signal</keyword>
<dbReference type="GO" id="GO:0020037">
    <property type="term" value="F:heme binding"/>
    <property type="evidence" value="ECO:0007669"/>
    <property type="project" value="InterPro"/>
</dbReference>
<dbReference type="SUPFAM" id="SSF46626">
    <property type="entry name" value="Cytochrome c"/>
    <property type="match status" value="1"/>
</dbReference>
<dbReference type="HOGENOM" id="CLU_060944_2_1_5"/>
<dbReference type="AlphaFoldDB" id="B0T5J3"/>
<dbReference type="eggNOG" id="COG3474">
    <property type="taxonomic scope" value="Bacteria"/>
</dbReference>
<dbReference type="EMBL" id="CP000927">
    <property type="protein sequence ID" value="ABZ69551.1"/>
    <property type="molecule type" value="Genomic_DNA"/>
</dbReference>
<dbReference type="Pfam" id="PF00034">
    <property type="entry name" value="Cytochrom_C"/>
    <property type="match status" value="1"/>
</dbReference>
<dbReference type="KEGG" id="cak:Caul_0414"/>
<dbReference type="PROSITE" id="PS51007">
    <property type="entry name" value="CYTC"/>
    <property type="match status" value="1"/>
</dbReference>
<dbReference type="GO" id="GO:0009055">
    <property type="term" value="F:electron transfer activity"/>
    <property type="evidence" value="ECO:0007669"/>
    <property type="project" value="InterPro"/>
</dbReference>
<dbReference type="InterPro" id="IPR002327">
    <property type="entry name" value="Cyt_c_1A/1B"/>
</dbReference>
<protein>
    <submittedName>
        <fullName evidence="9">Cytochrome c class I</fullName>
    </submittedName>
</protein>
<dbReference type="STRING" id="366602.Caul_0414"/>
<dbReference type="PANTHER" id="PTHR11961">
    <property type="entry name" value="CYTOCHROME C"/>
    <property type="match status" value="1"/>
</dbReference>
<reference evidence="9" key="1">
    <citation type="submission" date="2008-01" db="EMBL/GenBank/DDBJ databases">
        <title>Complete sequence of chromosome of Caulobacter sp. K31.</title>
        <authorList>
            <consortium name="US DOE Joint Genome Institute"/>
            <person name="Copeland A."/>
            <person name="Lucas S."/>
            <person name="Lapidus A."/>
            <person name="Barry K."/>
            <person name="Glavina del Rio T."/>
            <person name="Dalin E."/>
            <person name="Tice H."/>
            <person name="Pitluck S."/>
            <person name="Bruce D."/>
            <person name="Goodwin L."/>
            <person name="Thompson L.S."/>
            <person name="Brettin T."/>
            <person name="Detter J.C."/>
            <person name="Han C."/>
            <person name="Schmutz J."/>
            <person name="Larimer F."/>
            <person name="Land M."/>
            <person name="Hauser L."/>
            <person name="Kyrpides N."/>
            <person name="Kim E."/>
            <person name="Stephens C."/>
            <person name="Richardson P."/>
        </authorList>
    </citation>
    <scope>NUCLEOTIDE SEQUENCE [LARGE SCALE GENOMIC DNA]</scope>
    <source>
        <strain evidence="9">K31</strain>
    </source>
</reference>
<feature type="chain" id="PRO_5002753372" evidence="7">
    <location>
        <begin position="23"/>
        <end position="126"/>
    </location>
</feature>
<accession>B0T5J3</accession>
<sequence precursor="true">MRILTWLGATAFVFALPVSTQAAGDPARGKAAFSQCAACHAVEPSANRVGPSLAGVFGRKKGSAAKFSYSSDLAAAGGTWDDKSLDAFLTDPKAAYPKAKMFLKVANPQTRADLVAYLKTLKPAAK</sequence>
<name>B0T5J3_CAUSK</name>
<dbReference type="GO" id="GO:0046872">
    <property type="term" value="F:metal ion binding"/>
    <property type="evidence" value="ECO:0007669"/>
    <property type="project" value="UniProtKB-KW"/>
</dbReference>
<keyword evidence="2 6" id="KW-0349">Heme</keyword>
<evidence type="ECO:0000256" key="3">
    <source>
        <dbReference type="ARBA" id="ARBA00022723"/>
    </source>
</evidence>
<keyword evidence="3 6" id="KW-0479">Metal-binding</keyword>
<keyword evidence="1" id="KW-0813">Transport</keyword>
<keyword evidence="5 6" id="KW-0408">Iron</keyword>